<evidence type="ECO:0000256" key="3">
    <source>
        <dbReference type="ARBA" id="ARBA00022692"/>
    </source>
</evidence>
<dbReference type="PANTHER" id="PTHR33885:SF3">
    <property type="entry name" value="PHAGE SHOCK PROTEIN C"/>
    <property type="match status" value="1"/>
</dbReference>
<dbReference type="InterPro" id="IPR052027">
    <property type="entry name" value="PspC"/>
</dbReference>
<evidence type="ECO:0000256" key="6">
    <source>
        <dbReference type="SAM" id="Phobius"/>
    </source>
</evidence>
<keyword evidence="3 6" id="KW-0812">Transmembrane</keyword>
<dbReference type="Pfam" id="PF04024">
    <property type="entry name" value="PspC"/>
    <property type="match status" value="1"/>
</dbReference>
<organism evidence="9 10">
    <name type="scientific">Rudanella paleaurantiibacter</name>
    <dbReference type="NCBI Taxonomy" id="2614655"/>
    <lineage>
        <taxon>Bacteria</taxon>
        <taxon>Pseudomonadati</taxon>
        <taxon>Bacteroidota</taxon>
        <taxon>Cytophagia</taxon>
        <taxon>Cytophagales</taxon>
        <taxon>Cytophagaceae</taxon>
        <taxon>Rudanella</taxon>
    </lineage>
</organism>
<comment type="subcellular location">
    <subcellularLocation>
        <location evidence="1">Cell membrane</location>
        <topology evidence="1">Single-pass membrane protein</topology>
    </subcellularLocation>
</comment>
<protein>
    <submittedName>
        <fullName evidence="9">PspC domain-containing protein</fullName>
    </submittedName>
</protein>
<feature type="transmembrane region" description="Helical" evidence="6">
    <location>
        <begin position="116"/>
        <end position="135"/>
    </location>
</feature>
<evidence type="ECO:0000313" key="10">
    <source>
        <dbReference type="Proteomes" id="UP000488299"/>
    </source>
</evidence>
<evidence type="ECO:0000256" key="4">
    <source>
        <dbReference type="ARBA" id="ARBA00022989"/>
    </source>
</evidence>
<dbReference type="InterPro" id="IPR007168">
    <property type="entry name" value="Phageshock_PspC_N"/>
</dbReference>
<dbReference type="RefSeq" id="WP_152125825.1">
    <property type="nucleotide sequence ID" value="NZ_WELI01000009.1"/>
</dbReference>
<gene>
    <name evidence="9" type="ORF">F5984_19065</name>
</gene>
<evidence type="ECO:0000256" key="2">
    <source>
        <dbReference type="ARBA" id="ARBA00022475"/>
    </source>
</evidence>
<name>A0A7J5TUN8_9BACT</name>
<feature type="transmembrane region" description="Helical" evidence="6">
    <location>
        <begin position="34"/>
        <end position="58"/>
    </location>
</feature>
<feature type="domain" description="LiaI-LiaF-like transmembrane region" evidence="8">
    <location>
        <begin position="95"/>
        <end position="134"/>
    </location>
</feature>
<feature type="transmembrane region" description="Helical" evidence="6">
    <location>
        <begin position="93"/>
        <end position="110"/>
    </location>
</feature>
<evidence type="ECO:0000259" key="8">
    <source>
        <dbReference type="Pfam" id="PF18917"/>
    </source>
</evidence>
<evidence type="ECO:0000259" key="7">
    <source>
        <dbReference type="Pfam" id="PF04024"/>
    </source>
</evidence>
<dbReference type="Proteomes" id="UP000488299">
    <property type="component" value="Unassembled WGS sequence"/>
</dbReference>
<dbReference type="EMBL" id="WELI01000009">
    <property type="protein sequence ID" value="KAB7727872.1"/>
    <property type="molecule type" value="Genomic_DNA"/>
</dbReference>
<comment type="caution">
    <text evidence="9">The sequence shown here is derived from an EMBL/GenBank/DDBJ whole genome shotgun (WGS) entry which is preliminary data.</text>
</comment>
<evidence type="ECO:0000313" key="9">
    <source>
        <dbReference type="EMBL" id="KAB7727872.1"/>
    </source>
</evidence>
<evidence type="ECO:0000256" key="5">
    <source>
        <dbReference type="ARBA" id="ARBA00023136"/>
    </source>
</evidence>
<keyword evidence="10" id="KW-1185">Reference proteome</keyword>
<sequence length="159" mass="18275">METRLERLRDEAMLGGVAAGIARYFNIDRTLVRVLFLIGLFIPHFPAVIVYIILWVVLPERRFGVLQEPILYSNPTFSTMNPYNPSNPDRSQGSLIFGVILIVLGVLFLLDRWFDIDLGDLWPLVLIAVGVWLLFKDRISNRNDPFNRNNDPYNTNNPS</sequence>
<accession>A0A7J5TUN8</accession>
<keyword evidence="5 6" id="KW-0472">Membrane</keyword>
<dbReference type="InterPro" id="IPR043726">
    <property type="entry name" value="LiaI-LiaF-like_TM1"/>
</dbReference>
<dbReference type="Pfam" id="PF18917">
    <property type="entry name" value="LiaI-LiaF-like_TM1"/>
    <property type="match status" value="1"/>
</dbReference>
<proteinExistence type="predicted"/>
<dbReference type="AlphaFoldDB" id="A0A7J5TUN8"/>
<dbReference type="PANTHER" id="PTHR33885">
    <property type="entry name" value="PHAGE SHOCK PROTEIN C"/>
    <property type="match status" value="1"/>
</dbReference>
<keyword evidence="4 6" id="KW-1133">Transmembrane helix</keyword>
<reference evidence="9 10" key="1">
    <citation type="submission" date="2019-10" db="EMBL/GenBank/DDBJ databases">
        <title>Rudanella paleaurantiibacter sp. nov., isolated from sludge.</title>
        <authorList>
            <person name="Xu S.Q."/>
        </authorList>
    </citation>
    <scope>NUCLEOTIDE SEQUENCE [LARGE SCALE GENOMIC DNA]</scope>
    <source>
        <strain evidence="9 10">HX-22-17</strain>
    </source>
</reference>
<dbReference type="GO" id="GO:0005886">
    <property type="term" value="C:plasma membrane"/>
    <property type="evidence" value="ECO:0007669"/>
    <property type="project" value="UniProtKB-SubCell"/>
</dbReference>
<keyword evidence="2" id="KW-1003">Cell membrane</keyword>
<evidence type="ECO:0000256" key="1">
    <source>
        <dbReference type="ARBA" id="ARBA00004162"/>
    </source>
</evidence>
<feature type="domain" description="Phage shock protein PspC N-terminal" evidence="7">
    <location>
        <begin position="4"/>
        <end position="60"/>
    </location>
</feature>